<gene>
    <name evidence="1" type="ORF">MTY_0363</name>
</gene>
<name>A0A0S6U7T9_NEOTH</name>
<dbReference type="EMBL" id="DF238840">
    <property type="protein sequence ID" value="GAF25034.1"/>
    <property type="molecule type" value="Genomic_DNA"/>
</dbReference>
<protein>
    <submittedName>
        <fullName evidence="1">Transcription-repair coupling factor</fullName>
    </submittedName>
</protein>
<sequence>MSGMWTVIYIAANRKLALRLKETLTQEGVMVNLRPIGSSQAEDLAGYEVLVPESEAEEANEIISAALTR</sequence>
<organism evidence="1">
    <name type="scientific">Moorella thermoacetica Y72</name>
    <dbReference type="NCBI Taxonomy" id="1325331"/>
    <lineage>
        <taxon>Bacteria</taxon>
        <taxon>Bacillati</taxon>
        <taxon>Bacillota</taxon>
        <taxon>Clostridia</taxon>
        <taxon>Neomoorellales</taxon>
        <taxon>Neomoorellaceae</taxon>
        <taxon>Neomoorella</taxon>
    </lineage>
</organism>
<dbReference type="Proteomes" id="UP000063718">
    <property type="component" value="Unassembled WGS sequence"/>
</dbReference>
<evidence type="ECO:0000313" key="1">
    <source>
        <dbReference type="EMBL" id="GAF25034.1"/>
    </source>
</evidence>
<proteinExistence type="predicted"/>
<dbReference type="AlphaFoldDB" id="A0A0S6U7T9"/>
<accession>A0A0S6U7T9</accession>
<reference evidence="1" key="1">
    <citation type="journal article" date="2014" name="Gene">
        <title>Genome-guided analysis of transformation efficiency and carbon dioxide assimilation by Moorella thermoacetica Y72.</title>
        <authorList>
            <person name="Tsukahara K."/>
            <person name="Kita A."/>
            <person name="Nakashimada Y."/>
            <person name="Hoshino T."/>
            <person name="Murakami K."/>
        </authorList>
    </citation>
    <scope>NUCLEOTIDE SEQUENCE [LARGE SCALE GENOMIC DNA]</scope>
    <source>
        <strain evidence="1">Y72</strain>
    </source>
</reference>